<dbReference type="InterPro" id="IPR021529">
    <property type="entry name" value="DUF2798"/>
</dbReference>
<feature type="transmembrane region" description="Helical" evidence="1">
    <location>
        <begin position="49"/>
        <end position="70"/>
    </location>
</feature>
<evidence type="ECO:0000256" key="1">
    <source>
        <dbReference type="SAM" id="Phobius"/>
    </source>
</evidence>
<keyword evidence="1" id="KW-0812">Transmembrane</keyword>
<dbReference type="Pfam" id="PF11391">
    <property type="entry name" value="DUF2798"/>
    <property type="match status" value="2"/>
</dbReference>
<sequence>MPKTKFQNIVFALMMTFIMVYAMICYNIALNIGGMTNEVFIMALGELKLMWPIAFVLEVFVLERAVIYLFERLIDDHMPLLWMILIRSGLTVCLMCPTMSFVATLLFKDYAQAGMIGTWLQVSALNFPMALAWQIFFGGPLVRWIFRLIFERKSNVVLECE</sequence>
<organism evidence="2 3">
    <name type="scientific">Sharpea azabuensis</name>
    <dbReference type="NCBI Taxonomy" id="322505"/>
    <lineage>
        <taxon>Bacteria</taxon>
        <taxon>Bacillati</taxon>
        <taxon>Bacillota</taxon>
        <taxon>Erysipelotrichia</taxon>
        <taxon>Erysipelotrichales</taxon>
        <taxon>Coprobacillaceae</taxon>
        <taxon>Sharpea</taxon>
    </lineage>
</organism>
<proteinExistence type="predicted"/>
<dbReference type="STRING" id="322505.SAMN04487836_10543"/>
<gene>
    <name evidence="2" type="ORF">SAMN04487834_100542</name>
</gene>
<accession>A0A1H6QTU3</accession>
<feature type="transmembrane region" description="Helical" evidence="1">
    <location>
        <begin position="9"/>
        <end position="29"/>
    </location>
</feature>
<keyword evidence="1" id="KW-0472">Membrane</keyword>
<keyword evidence="1" id="KW-1133">Transmembrane helix</keyword>
<dbReference type="eggNOG" id="ENOG50304CC">
    <property type="taxonomic scope" value="Bacteria"/>
</dbReference>
<dbReference type="OrthoDB" id="7062363at2"/>
<protein>
    <recommendedName>
        <fullName evidence="4">DUF2798 domain-containing protein</fullName>
    </recommendedName>
</protein>
<name>A0A1H6QTU3_9FIRM</name>
<dbReference type="RefSeq" id="WP_074731271.1">
    <property type="nucleotide sequence ID" value="NZ_FNYK01000005.1"/>
</dbReference>
<dbReference type="Proteomes" id="UP000183028">
    <property type="component" value="Unassembled WGS sequence"/>
</dbReference>
<evidence type="ECO:0000313" key="3">
    <source>
        <dbReference type="Proteomes" id="UP000183028"/>
    </source>
</evidence>
<keyword evidence="3" id="KW-1185">Reference proteome</keyword>
<dbReference type="AlphaFoldDB" id="A0A1H6QTU3"/>
<evidence type="ECO:0008006" key="4">
    <source>
        <dbReference type="Google" id="ProtNLM"/>
    </source>
</evidence>
<feature type="transmembrane region" description="Helical" evidence="1">
    <location>
        <begin position="82"/>
        <end position="107"/>
    </location>
</feature>
<evidence type="ECO:0000313" key="2">
    <source>
        <dbReference type="EMBL" id="SEI47218.1"/>
    </source>
</evidence>
<reference evidence="3" key="1">
    <citation type="submission" date="2016-10" db="EMBL/GenBank/DDBJ databases">
        <authorList>
            <person name="Varghese N."/>
        </authorList>
    </citation>
    <scope>NUCLEOTIDE SEQUENCE [LARGE SCALE GENOMIC DNA]</scope>
    <source>
        <strain evidence="3">DSM 20406</strain>
    </source>
</reference>
<dbReference type="EMBL" id="FNYK01000005">
    <property type="protein sequence ID" value="SEI47218.1"/>
    <property type="molecule type" value="Genomic_DNA"/>
</dbReference>